<keyword evidence="7 8" id="KW-0472">Membrane</keyword>
<dbReference type="PANTHER" id="PTHR43394">
    <property type="entry name" value="ATP-DEPENDENT PERMEASE MDL1, MITOCHONDRIAL"/>
    <property type="match status" value="1"/>
</dbReference>
<dbReference type="InterPro" id="IPR036640">
    <property type="entry name" value="ABC1_TM_sf"/>
</dbReference>
<evidence type="ECO:0000256" key="6">
    <source>
        <dbReference type="ARBA" id="ARBA00022989"/>
    </source>
</evidence>
<dbReference type="GO" id="GO:0016887">
    <property type="term" value="F:ATP hydrolysis activity"/>
    <property type="evidence" value="ECO:0007669"/>
    <property type="project" value="InterPro"/>
</dbReference>
<dbReference type="InterPro" id="IPR017871">
    <property type="entry name" value="ABC_transporter-like_CS"/>
</dbReference>
<keyword evidence="4" id="KW-0547">Nucleotide-binding</keyword>
<reference evidence="11" key="1">
    <citation type="journal article" date="2014" name="Nat. Chem. Biol.">
        <title>Calyculin biogenesis from a pyrophosphate protoxin produced by a sponge symbiont.</title>
        <authorList>
            <person name="Wakimoto T."/>
            <person name="Egami Y."/>
            <person name="Nakashima Y."/>
            <person name="Wakimoto Y."/>
            <person name="Mori T."/>
            <person name="Awakawa T."/>
            <person name="Ito T."/>
            <person name="Kenmoku H."/>
            <person name="Asakawa Y."/>
            <person name="Piel J."/>
            <person name="Abe I."/>
        </authorList>
    </citation>
    <scope>NUCLEOTIDE SEQUENCE</scope>
</reference>
<dbReference type="InterPro" id="IPR027417">
    <property type="entry name" value="P-loop_NTPase"/>
</dbReference>
<dbReference type="InterPro" id="IPR003593">
    <property type="entry name" value="AAA+_ATPase"/>
</dbReference>
<evidence type="ECO:0000259" key="10">
    <source>
        <dbReference type="PROSITE" id="PS50929"/>
    </source>
</evidence>
<evidence type="ECO:0000256" key="7">
    <source>
        <dbReference type="ARBA" id="ARBA00023136"/>
    </source>
</evidence>
<feature type="domain" description="ABC transmembrane type-1" evidence="10">
    <location>
        <begin position="129"/>
        <end position="395"/>
    </location>
</feature>
<dbReference type="InterPro" id="IPR039421">
    <property type="entry name" value="Type_1_exporter"/>
</dbReference>
<feature type="transmembrane region" description="Helical" evidence="8">
    <location>
        <begin position="262"/>
        <end position="291"/>
    </location>
</feature>
<evidence type="ECO:0000256" key="5">
    <source>
        <dbReference type="ARBA" id="ARBA00022840"/>
    </source>
</evidence>
<dbReference type="PROSITE" id="PS50893">
    <property type="entry name" value="ABC_TRANSPORTER_2"/>
    <property type="match status" value="1"/>
</dbReference>
<dbReference type="Pfam" id="PF00005">
    <property type="entry name" value="ABC_tran"/>
    <property type="match status" value="1"/>
</dbReference>
<dbReference type="FunFam" id="3.40.50.300:FF:000287">
    <property type="entry name" value="Multidrug ABC transporter ATP-binding protein"/>
    <property type="match status" value="1"/>
</dbReference>
<evidence type="ECO:0000256" key="4">
    <source>
        <dbReference type="ARBA" id="ARBA00022741"/>
    </source>
</evidence>
<evidence type="ECO:0000256" key="1">
    <source>
        <dbReference type="ARBA" id="ARBA00004651"/>
    </source>
</evidence>
<keyword evidence="6 8" id="KW-1133">Transmembrane helix</keyword>
<keyword evidence="2" id="KW-0813">Transport</keyword>
<dbReference type="Gene3D" id="1.20.1560.10">
    <property type="entry name" value="ABC transporter type 1, transmembrane domain"/>
    <property type="match status" value="1"/>
</dbReference>
<dbReference type="EMBL" id="AB933566">
    <property type="protein sequence ID" value="BAP05577.1"/>
    <property type="molecule type" value="Genomic_DNA"/>
</dbReference>
<comment type="subcellular location">
    <subcellularLocation>
        <location evidence="1">Cell membrane</location>
        <topology evidence="1">Multi-pass membrane protein</topology>
    </subcellularLocation>
</comment>
<evidence type="ECO:0000313" key="11">
    <source>
        <dbReference type="EMBL" id="BAP05577.1"/>
    </source>
</evidence>
<evidence type="ECO:0000256" key="8">
    <source>
        <dbReference type="SAM" id="Phobius"/>
    </source>
</evidence>
<dbReference type="GO" id="GO:0015421">
    <property type="term" value="F:ABC-type oligopeptide transporter activity"/>
    <property type="evidence" value="ECO:0007669"/>
    <property type="project" value="TreeGrafter"/>
</dbReference>
<dbReference type="Pfam" id="PF00664">
    <property type="entry name" value="ABC_membrane"/>
    <property type="match status" value="1"/>
</dbReference>
<evidence type="ECO:0000256" key="3">
    <source>
        <dbReference type="ARBA" id="ARBA00022692"/>
    </source>
</evidence>
<dbReference type="PROSITE" id="PS50929">
    <property type="entry name" value="ABC_TM1F"/>
    <property type="match status" value="1"/>
</dbReference>
<name>A0A068PC30_9BACT</name>
<accession>A0A068PC30</accession>
<dbReference type="GO" id="GO:0005886">
    <property type="term" value="C:plasma membrane"/>
    <property type="evidence" value="ECO:0007669"/>
    <property type="project" value="UniProtKB-SubCell"/>
</dbReference>
<dbReference type="InterPro" id="IPR011527">
    <property type="entry name" value="ABC1_TM_dom"/>
</dbReference>
<dbReference type="SUPFAM" id="SSF52540">
    <property type="entry name" value="P-loop containing nucleoside triphosphate hydrolases"/>
    <property type="match status" value="1"/>
</dbReference>
<keyword evidence="3 8" id="KW-0812">Transmembrane</keyword>
<feature type="domain" description="ABC transporter" evidence="9">
    <location>
        <begin position="453"/>
        <end position="687"/>
    </location>
</feature>
<evidence type="ECO:0000259" key="9">
    <source>
        <dbReference type="PROSITE" id="PS50893"/>
    </source>
</evidence>
<keyword evidence="5" id="KW-0067">ATP-binding</keyword>
<proteinExistence type="predicted"/>
<dbReference type="PANTHER" id="PTHR43394:SF1">
    <property type="entry name" value="ATP-BINDING CASSETTE SUB-FAMILY B MEMBER 10, MITOCHONDRIAL"/>
    <property type="match status" value="1"/>
</dbReference>
<gene>
    <name evidence="11" type="primary">calU</name>
</gene>
<dbReference type="AlphaFoldDB" id="A0A068PC30"/>
<dbReference type="Gene3D" id="3.40.50.300">
    <property type="entry name" value="P-loop containing nucleotide triphosphate hydrolases"/>
    <property type="match status" value="1"/>
</dbReference>
<dbReference type="InterPro" id="IPR003439">
    <property type="entry name" value="ABC_transporter-like_ATP-bd"/>
</dbReference>
<dbReference type="SMART" id="SM00382">
    <property type="entry name" value="AAA"/>
    <property type="match status" value="1"/>
</dbReference>
<protein>
    <submittedName>
        <fullName evidence="11">CalU</fullName>
    </submittedName>
</protein>
<organism evidence="11">
    <name type="scientific">uncultured Candidatus Entotheonella sp</name>
    <dbReference type="NCBI Taxonomy" id="312019"/>
    <lineage>
        <taxon>Bacteria</taxon>
        <taxon>Pseudomonadati</taxon>
        <taxon>Nitrospinota/Tectimicrobiota group</taxon>
        <taxon>Candidatus Tectimicrobiota</taxon>
        <taxon>Candidatus Entotheonellia</taxon>
        <taxon>Candidatus Entotheonellales</taxon>
        <taxon>Candidatus Entotheonellaceae</taxon>
        <taxon>Candidatus Entotheonella</taxon>
        <taxon>environmental samples</taxon>
    </lineage>
</organism>
<evidence type="ECO:0000256" key="2">
    <source>
        <dbReference type="ARBA" id="ARBA00022448"/>
    </source>
</evidence>
<dbReference type="PROSITE" id="PS00211">
    <property type="entry name" value="ABC_TRANSPORTER_1"/>
    <property type="match status" value="1"/>
</dbReference>
<dbReference type="GO" id="GO:0005524">
    <property type="term" value="F:ATP binding"/>
    <property type="evidence" value="ECO:0007669"/>
    <property type="project" value="UniProtKB-KW"/>
</dbReference>
<dbReference type="Pfam" id="PF19991">
    <property type="entry name" value="HMA_2"/>
    <property type="match status" value="1"/>
</dbReference>
<feature type="transmembrane region" description="Helical" evidence="8">
    <location>
        <begin position="366"/>
        <end position="386"/>
    </location>
</feature>
<sequence length="706" mass="78797">MKNGRVTSLLYCRSALPGRERWDVANLRGKPFLAQQLESELHCRMGIIEVKANAMTGRILLVFDQQVLNNTAELLREVIDHFVARIDEKLLEARHADPKNRQDFEHQDNESILDLIRSVEHSSTLRWKATGLTSLSTIFSLTPPITLGLIMATAVSGGLPFLSGLGLSQLGQIGLLSGVFVGANMANTFSEYHAKMAWQQYASTIEHELRVKAYSHVQHLDMAYLDHESSGQILSVIHDDSVKIREFLGQLPDSVIDRLTTFVLGGLFLIYISPVSFLLSLVPLPVMMFIYRRYHKQIAKRYMEQGEKQQAMRKLLSNNLSGMPTIKGFSREDYEQQRLMDSSSELQHSTTAAFADAMRYADITKFAMVAGLGLPIIYAGSLMIMGKISVTVFMLQSFIMPKMIGAMGGLDHDYDLYQSSTAASKRLSQILSVQPKIRNGAQHIDLASVHGDLRFEEISFSYPGANELFENFHLHIPARSSVALVGTTGSGKSTLTRLLLRFYEINGGRVLLDEMDICDLDFNDLRQVIGLVSQDVFLFHGTIYENIHYGRLDATMEEVMAAAKMAEALHFIEALPDGFDTIVGERGQMLSGGQRQRISIARVILKNPPILILDEATSSVDNETEAAIQHSISLLAKDRSTIVIAHRLSTVRHLDQLYLIDHGQVIEAGTHEQLLEMDKTYAALWKLQMGERPEAQGLPTLASVHP</sequence>
<dbReference type="SUPFAM" id="SSF90123">
    <property type="entry name" value="ABC transporter transmembrane region"/>
    <property type="match status" value="1"/>
</dbReference>